<keyword evidence="2" id="KW-1185">Reference proteome</keyword>
<organism evidence="1 2">
    <name type="scientific">Arctium lappa</name>
    <name type="common">Greater burdock</name>
    <name type="synonym">Lappa major</name>
    <dbReference type="NCBI Taxonomy" id="4217"/>
    <lineage>
        <taxon>Eukaryota</taxon>
        <taxon>Viridiplantae</taxon>
        <taxon>Streptophyta</taxon>
        <taxon>Embryophyta</taxon>
        <taxon>Tracheophyta</taxon>
        <taxon>Spermatophyta</taxon>
        <taxon>Magnoliopsida</taxon>
        <taxon>eudicotyledons</taxon>
        <taxon>Gunneridae</taxon>
        <taxon>Pentapetalae</taxon>
        <taxon>asterids</taxon>
        <taxon>campanulids</taxon>
        <taxon>Asterales</taxon>
        <taxon>Asteraceae</taxon>
        <taxon>Carduoideae</taxon>
        <taxon>Cardueae</taxon>
        <taxon>Arctiinae</taxon>
        <taxon>Arctium</taxon>
    </lineage>
</organism>
<accession>A0ACB9C6Z3</accession>
<proteinExistence type="predicted"/>
<dbReference type="Proteomes" id="UP001055879">
    <property type="component" value="Linkage Group LG05"/>
</dbReference>
<gene>
    <name evidence="1" type="ORF">L6452_18615</name>
</gene>
<sequence length="435" mass="47942">MIFLLQLIVVVVAFISDHVHEAIAQFVPPYSSVVIPVHKHIDAAKPLYSVEIMTAYVNMQYMHAKFLIDIDAPFIWHDCILKWNTFQDGCPANTLCTYPVSCEEYQCTDVRTTYSYQNPSGCPPVNNGSTLPGWGYCTCPVTVVDPVTGSCGEALLDYDEFTVNTSNGRNVFTGLYGAYPNAACAPSSSFASFPANVSGVMALSSSPYAFPAYLYQPLKRIIALCLPSTLSSPGVLFYGNSSYYLLPQSNVDIRSLLSYTPLIKHPDSFGYFIGVNSILIKTRSIDLLGNTTTRLSTIDPYTTLRTDIYKWVVRRFSLVTKRIPSAPPIAPFGLCFSTFNNGSIKVPDIEFNMNDGKKWSISTANSIKQITEEVACLAFVDGGATSEPAIVIGTFQLEDNFLMFDLENSTFGFSSSLLRKKTSCSNFNFTLTESN</sequence>
<evidence type="ECO:0000313" key="2">
    <source>
        <dbReference type="Proteomes" id="UP001055879"/>
    </source>
</evidence>
<protein>
    <submittedName>
        <fullName evidence="1">Uncharacterized protein</fullName>
    </submittedName>
</protein>
<evidence type="ECO:0000313" key="1">
    <source>
        <dbReference type="EMBL" id="KAI3729942.1"/>
    </source>
</evidence>
<name>A0ACB9C6Z3_ARCLA</name>
<comment type="caution">
    <text evidence="1">The sequence shown here is derived from an EMBL/GenBank/DDBJ whole genome shotgun (WGS) entry which is preliminary data.</text>
</comment>
<reference evidence="1 2" key="2">
    <citation type="journal article" date="2022" name="Mol. Ecol. Resour.">
        <title>The genomes of chicory, endive, great burdock and yacon provide insights into Asteraceae paleo-polyploidization history and plant inulin production.</title>
        <authorList>
            <person name="Fan W."/>
            <person name="Wang S."/>
            <person name="Wang H."/>
            <person name="Wang A."/>
            <person name="Jiang F."/>
            <person name="Liu H."/>
            <person name="Zhao H."/>
            <person name="Xu D."/>
            <person name="Zhang Y."/>
        </authorList>
    </citation>
    <scope>NUCLEOTIDE SEQUENCE [LARGE SCALE GENOMIC DNA]</scope>
    <source>
        <strain evidence="2">cv. Niubang</strain>
    </source>
</reference>
<dbReference type="EMBL" id="CM042051">
    <property type="protein sequence ID" value="KAI3729942.1"/>
    <property type="molecule type" value="Genomic_DNA"/>
</dbReference>
<reference evidence="2" key="1">
    <citation type="journal article" date="2022" name="Mol. Ecol. Resour.">
        <title>The genomes of chicory, endive, great burdock and yacon provide insights into Asteraceae palaeo-polyploidization history and plant inulin production.</title>
        <authorList>
            <person name="Fan W."/>
            <person name="Wang S."/>
            <person name="Wang H."/>
            <person name="Wang A."/>
            <person name="Jiang F."/>
            <person name="Liu H."/>
            <person name="Zhao H."/>
            <person name="Xu D."/>
            <person name="Zhang Y."/>
        </authorList>
    </citation>
    <scope>NUCLEOTIDE SEQUENCE [LARGE SCALE GENOMIC DNA]</scope>
    <source>
        <strain evidence="2">cv. Niubang</strain>
    </source>
</reference>